<name>A0A9Q0IV51_9TELE</name>
<dbReference type="GO" id="GO:0035102">
    <property type="term" value="C:PRC1 complex"/>
    <property type="evidence" value="ECO:0007669"/>
    <property type="project" value="TreeGrafter"/>
</dbReference>
<dbReference type="InterPro" id="IPR050548">
    <property type="entry name" value="PcG_chromatin_remod_factors"/>
</dbReference>
<feature type="compositionally biased region" description="Polar residues" evidence="1">
    <location>
        <begin position="1"/>
        <end position="11"/>
    </location>
</feature>
<feature type="compositionally biased region" description="Polar residues" evidence="1">
    <location>
        <begin position="406"/>
        <end position="425"/>
    </location>
</feature>
<feature type="compositionally biased region" description="Basic and acidic residues" evidence="1">
    <location>
        <begin position="470"/>
        <end position="485"/>
    </location>
</feature>
<feature type="compositionally biased region" description="Low complexity" evidence="1">
    <location>
        <begin position="579"/>
        <end position="600"/>
    </location>
</feature>
<dbReference type="PANTHER" id="PTHR12247:SF86">
    <property type="entry name" value="POLYHOMEOTIC-LIKE PROTEIN 2"/>
    <property type="match status" value="1"/>
</dbReference>
<dbReference type="Pfam" id="PF00536">
    <property type="entry name" value="SAM_1"/>
    <property type="match status" value="1"/>
</dbReference>
<feature type="region of interest" description="Disordered" evidence="1">
    <location>
        <begin position="256"/>
        <end position="346"/>
    </location>
</feature>
<evidence type="ECO:0000259" key="2">
    <source>
        <dbReference type="PROSITE" id="PS50105"/>
    </source>
</evidence>
<dbReference type="GO" id="GO:0045892">
    <property type="term" value="P:negative regulation of DNA-templated transcription"/>
    <property type="evidence" value="ECO:0007669"/>
    <property type="project" value="TreeGrafter"/>
</dbReference>
<dbReference type="AlphaFoldDB" id="A0A9Q0IV51"/>
<gene>
    <name evidence="3" type="ORF">NHX12_021039</name>
</gene>
<dbReference type="OrthoDB" id="2390104at2759"/>
<feature type="compositionally biased region" description="Pro residues" evidence="1">
    <location>
        <begin position="23"/>
        <end position="32"/>
    </location>
</feature>
<feature type="domain" description="SAM" evidence="2">
    <location>
        <begin position="741"/>
        <end position="805"/>
    </location>
</feature>
<dbReference type="EMBL" id="JANIIK010000037">
    <property type="protein sequence ID" value="KAJ3611023.1"/>
    <property type="molecule type" value="Genomic_DNA"/>
</dbReference>
<feature type="region of interest" description="Disordered" evidence="1">
    <location>
        <begin position="359"/>
        <end position="381"/>
    </location>
</feature>
<feature type="region of interest" description="Disordered" evidence="1">
    <location>
        <begin position="402"/>
        <end position="628"/>
    </location>
</feature>
<feature type="compositionally biased region" description="Low complexity" evidence="1">
    <location>
        <begin position="118"/>
        <end position="142"/>
    </location>
</feature>
<dbReference type="InterPro" id="IPR038603">
    <property type="entry name" value="Znf_FCS_sf"/>
</dbReference>
<feature type="compositionally biased region" description="Pro residues" evidence="1">
    <location>
        <begin position="601"/>
        <end position="612"/>
    </location>
</feature>
<dbReference type="SUPFAM" id="SSF47769">
    <property type="entry name" value="SAM/Pointed domain"/>
    <property type="match status" value="1"/>
</dbReference>
<feature type="compositionally biased region" description="Low complexity" evidence="1">
    <location>
        <begin position="263"/>
        <end position="287"/>
    </location>
</feature>
<feature type="region of interest" description="Disordered" evidence="1">
    <location>
        <begin position="182"/>
        <end position="226"/>
    </location>
</feature>
<protein>
    <recommendedName>
        <fullName evidence="2">SAM domain-containing protein</fullName>
    </recommendedName>
</protein>
<evidence type="ECO:0000313" key="4">
    <source>
        <dbReference type="Proteomes" id="UP001148018"/>
    </source>
</evidence>
<proteinExistence type="predicted"/>
<dbReference type="InterPro" id="IPR013761">
    <property type="entry name" value="SAM/pointed_sf"/>
</dbReference>
<dbReference type="GO" id="GO:0042393">
    <property type="term" value="F:histone binding"/>
    <property type="evidence" value="ECO:0007669"/>
    <property type="project" value="TreeGrafter"/>
</dbReference>
<dbReference type="Gene3D" id="3.30.60.160">
    <property type="match status" value="1"/>
</dbReference>
<feature type="compositionally biased region" description="Polar residues" evidence="1">
    <location>
        <begin position="559"/>
        <end position="578"/>
    </location>
</feature>
<feature type="compositionally biased region" description="Polar residues" evidence="1">
    <location>
        <begin position="103"/>
        <end position="117"/>
    </location>
</feature>
<feature type="compositionally biased region" description="Polar residues" evidence="1">
    <location>
        <begin position="359"/>
        <end position="379"/>
    </location>
</feature>
<comment type="caution">
    <text evidence="3">The sequence shown here is derived from an EMBL/GenBank/DDBJ whole genome shotgun (WGS) entry which is preliminary data.</text>
</comment>
<sequence length="805" mass="84716">MEGGTQQNQTGPGEASGTTCLTPNPPTPPRLTPNPTLLDSPPPTLTPSSNSPPPPLTPAPSLSASSHAPKAPPLHAHIPAPPKLTSTVNPALRTYSRPILPSPTGQRSKPPSSPTTNQSTGSPLAASSSSSGLSSHSSLPSATSSAQLSVSSSSFSASSHRNVAVSAKTSCCLTNGNTFTATSAPITPFHTPASPTSRQGPQANPMGIPGLVRANQSPSPVRQGVSQQALLLGKGLKGSGQDQVLLRAQMLQSLTLRPPPPGTLGIPPSLRLKPPLSAPPALARPRAPLFPPLRPRPQPSATATEGPPVPTRHLSVAPPVRAVPLRPRLHSPNGYRAPPPRPNPALQLTAANAATASAVQNPPLNKPQPLSQTSQSQKSAIPMAALSRFERTPSAARQLQIIALSSGRQGQHSAGNTHAAVQSHPSAAEPPPPVAAEKTFGGQSAQGKPSSRESLPLPASSTTVEEEGPVSEKEAELPRKPKEPRLAVVVVACDERSEVTMEGEGGRKSGTEKRRRPDKEGEEATTDPFENHAVKKLRLFFQNPETHRNSKQGPEPGRITQTSGQEDLCESMSTQSDNQSALSSLSSQSPPTSPTIAVAPSEPPPLSSPPARPDYLDLSQRSTEGTGGRQVLTHLVEGFVIKEGLQPFPVNRSSLLVREPVNPPPEVNGTNGDETSPFCGKRGHAHSFMRSNRFCSTSCAQGFNVRLTKRLRALSTGSRLDRPRPTLNRASSPRDLWSATWTVEDVTAFIHTLPGCSEVAEGFRLQEIDGQALLLLTEDHLMTSMNIKLGPALKICAHINALKNQ</sequence>
<evidence type="ECO:0000256" key="1">
    <source>
        <dbReference type="SAM" id="MobiDB-lite"/>
    </source>
</evidence>
<keyword evidence="4" id="KW-1185">Reference proteome</keyword>
<feature type="region of interest" description="Disordered" evidence="1">
    <location>
        <begin position="1"/>
        <end position="142"/>
    </location>
</feature>
<evidence type="ECO:0000313" key="3">
    <source>
        <dbReference type="EMBL" id="KAJ3611023.1"/>
    </source>
</evidence>
<dbReference type="SMART" id="SM00454">
    <property type="entry name" value="SAM"/>
    <property type="match status" value="1"/>
</dbReference>
<reference evidence="3" key="1">
    <citation type="submission" date="2022-07" db="EMBL/GenBank/DDBJ databases">
        <title>Chromosome-level genome of Muraenolepis orangiensis.</title>
        <authorList>
            <person name="Kim J."/>
        </authorList>
    </citation>
    <scope>NUCLEOTIDE SEQUENCE</scope>
    <source>
        <strain evidence="3">KU_S4_2022</strain>
        <tissue evidence="3">Muscle</tissue>
    </source>
</reference>
<dbReference type="GO" id="GO:0003682">
    <property type="term" value="F:chromatin binding"/>
    <property type="evidence" value="ECO:0007669"/>
    <property type="project" value="TreeGrafter"/>
</dbReference>
<feature type="compositionally biased region" description="Low complexity" evidence="1">
    <location>
        <begin position="316"/>
        <end position="326"/>
    </location>
</feature>
<dbReference type="PANTHER" id="PTHR12247">
    <property type="entry name" value="POLYCOMB GROUP PROTEIN"/>
    <property type="match status" value="1"/>
</dbReference>
<feature type="compositionally biased region" description="Pro residues" evidence="1">
    <location>
        <begin position="40"/>
        <end position="58"/>
    </location>
</feature>
<feature type="compositionally biased region" description="Polar residues" evidence="1">
    <location>
        <begin position="193"/>
        <end position="202"/>
    </location>
</feature>
<dbReference type="PROSITE" id="PS50105">
    <property type="entry name" value="SAM_DOMAIN"/>
    <property type="match status" value="1"/>
</dbReference>
<dbReference type="CDD" id="cd09577">
    <property type="entry name" value="SAM_Ph1_2_3"/>
    <property type="match status" value="1"/>
</dbReference>
<feature type="compositionally biased region" description="Basic and acidic residues" evidence="1">
    <location>
        <begin position="493"/>
        <end position="519"/>
    </location>
</feature>
<accession>A0A9Q0IV51</accession>
<feature type="compositionally biased region" description="Low complexity" evidence="1">
    <location>
        <begin position="59"/>
        <end position="78"/>
    </location>
</feature>
<feature type="compositionally biased region" description="Polar residues" evidence="1">
    <location>
        <begin position="441"/>
        <end position="463"/>
    </location>
</feature>
<dbReference type="InterPro" id="IPR001660">
    <property type="entry name" value="SAM"/>
</dbReference>
<dbReference type="Gene3D" id="1.10.150.50">
    <property type="entry name" value="Transcription Factor, Ets-1"/>
    <property type="match status" value="1"/>
</dbReference>
<feature type="compositionally biased region" description="Pro residues" evidence="1">
    <location>
        <begin position="288"/>
        <end position="298"/>
    </location>
</feature>
<dbReference type="Proteomes" id="UP001148018">
    <property type="component" value="Unassembled WGS sequence"/>
</dbReference>
<organism evidence="3 4">
    <name type="scientific">Muraenolepis orangiensis</name>
    <name type="common">Patagonian moray cod</name>
    <dbReference type="NCBI Taxonomy" id="630683"/>
    <lineage>
        <taxon>Eukaryota</taxon>
        <taxon>Metazoa</taxon>
        <taxon>Chordata</taxon>
        <taxon>Craniata</taxon>
        <taxon>Vertebrata</taxon>
        <taxon>Euteleostomi</taxon>
        <taxon>Actinopterygii</taxon>
        <taxon>Neopterygii</taxon>
        <taxon>Teleostei</taxon>
        <taxon>Neoteleostei</taxon>
        <taxon>Acanthomorphata</taxon>
        <taxon>Zeiogadaria</taxon>
        <taxon>Gadariae</taxon>
        <taxon>Gadiformes</taxon>
        <taxon>Muraenolepidoidei</taxon>
        <taxon>Muraenolepididae</taxon>
        <taxon>Muraenolepis</taxon>
    </lineage>
</organism>